<comment type="caution">
    <text evidence="1">The sequence shown here is derived from an EMBL/GenBank/DDBJ whole genome shotgun (WGS) entry which is preliminary data.</text>
</comment>
<keyword evidence="2" id="KW-1185">Reference proteome</keyword>
<organism evidence="1 2">
    <name type="scientific">Necator americanus</name>
    <name type="common">Human hookworm</name>
    <dbReference type="NCBI Taxonomy" id="51031"/>
    <lineage>
        <taxon>Eukaryota</taxon>
        <taxon>Metazoa</taxon>
        <taxon>Ecdysozoa</taxon>
        <taxon>Nematoda</taxon>
        <taxon>Chromadorea</taxon>
        <taxon>Rhabditida</taxon>
        <taxon>Rhabditina</taxon>
        <taxon>Rhabditomorpha</taxon>
        <taxon>Strongyloidea</taxon>
        <taxon>Ancylostomatidae</taxon>
        <taxon>Bunostominae</taxon>
        <taxon>Necator</taxon>
    </lineage>
</organism>
<protein>
    <submittedName>
        <fullName evidence="1">Uncharacterized protein</fullName>
    </submittedName>
</protein>
<sequence length="84" mass="9215">MKRCSTVLNTANEMAVGEATLSIWTDHSKTLLNRQAPSAPEPEHINRPTYAVNEGLPTKSEALICIQKMKNGKSGEMTELAQKC</sequence>
<gene>
    <name evidence="1" type="primary">Necator_chrV.g17832</name>
    <name evidence="1" type="ORF">RB195_013042</name>
</gene>
<proteinExistence type="predicted"/>
<name>A0ABR1DUF6_NECAM</name>
<dbReference type="EMBL" id="JAVFWL010000005">
    <property type="protein sequence ID" value="KAK6753818.1"/>
    <property type="molecule type" value="Genomic_DNA"/>
</dbReference>
<evidence type="ECO:0000313" key="2">
    <source>
        <dbReference type="Proteomes" id="UP001303046"/>
    </source>
</evidence>
<accession>A0ABR1DUF6</accession>
<dbReference type="Proteomes" id="UP001303046">
    <property type="component" value="Unassembled WGS sequence"/>
</dbReference>
<reference evidence="1 2" key="1">
    <citation type="submission" date="2023-08" db="EMBL/GenBank/DDBJ databases">
        <title>A Necator americanus chromosomal reference genome.</title>
        <authorList>
            <person name="Ilik V."/>
            <person name="Petrzelkova K.J."/>
            <person name="Pardy F."/>
            <person name="Fuh T."/>
            <person name="Niatou-Singa F.S."/>
            <person name="Gouil Q."/>
            <person name="Baker L."/>
            <person name="Ritchie M.E."/>
            <person name="Jex A.R."/>
            <person name="Gazzola D."/>
            <person name="Li H."/>
            <person name="Toshio Fujiwara R."/>
            <person name="Zhan B."/>
            <person name="Aroian R.V."/>
            <person name="Pafco B."/>
            <person name="Schwarz E.M."/>
        </authorList>
    </citation>
    <scope>NUCLEOTIDE SEQUENCE [LARGE SCALE GENOMIC DNA]</scope>
    <source>
        <strain evidence="1 2">Aroian</strain>
        <tissue evidence="1">Whole animal</tissue>
    </source>
</reference>
<evidence type="ECO:0000313" key="1">
    <source>
        <dbReference type="EMBL" id="KAK6753818.1"/>
    </source>
</evidence>